<keyword evidence="1 2" id="KW-0597">Phosphoprotein</keyword>
<keyword evidence="5" id="KW-1185">Reference proteome</keyword>
<dbReference type="InterPro" id="IPR058245">
    <property type="entry name" value="NreC/VraR/RcsB-like_REC"/>
</dbReference>
<protein>
    <submittedName>
        <fullName evidence="4">Response regulator transcription factor</fullName>
    </submittedName>
</protein>
<dbReference type="RefSeq" id="WP_268618790.1">
    <property type="nucleotide sequence ID" value="NZ_JAMDMX010000243.1"/>
</dbReference>
<dbReference type="InterPro" id="IPR001789">
    <property type="entry name" value="Sig_transdc_resp-reg_receiver"/>
</dbReference>
<dbReference type="Proteomes" id="UP001527099">
    <property type="component" value="Unassembled WGS sequence"/>
</dbReference>
<dbReference type="PROSITE" id="PS50110">
    <property type="entry name" value="RESPONSE_REGULATORY"/>
    <property type="match status" value="1"/>
</dbReference>
<dbReference type="InterPro" id="IPR050595">
    <property type="entry name" value="Bact_response_regulator"/>
</dbReference>
<evidence type="ECO:0000313" key="4">
    <source>
        <dbReference type="EMBL" id="MCY9698363.1"/>
    </source>
</evidence>
<dbReference type="PANTHER" id="PTHR44591:SF21">
    <property type="entry name" value="TWO-COMPONENT RESPONSE REGULATOR"/>
    <property type="match status" value="1"/>
</dbReference>
<dbReference type="Pfam" id="PF00072">
    <property type="entry name" value="Response_reg"/>
    <property type="match status" value="1"/>
</dbReference>
<evidence type="ECO:0000313" key="5">
    <source>
        <dbReference type="Proteomes" id="UP001527099"/>
    </source>
</evidence>
<evidence type="ECO:0000256" key="1">
    <source>
        <dbReference type="ARBA" id="ARBA00022553"/>
    </source>
</evidence>
<comment type="caution">
    <text evidence="4">The sequence shown here is derived from an EMBL/GenBank/DDBJ whole genome shotgun (WGS) entry which is preliminary data.</text>
</comment>
<feature type="domain" description="Response regulatory" evidence="3">
    <location>
        <begin position="3"/>
        <end position="96"/>
    </location>
</feature>
<accession>A0ABT4GQ68</accession>
<gene>
    <name evidence="4" type="ORF">M5X19_36825</name>
</gene>
<reference evidence="4 5" key="1">
    <citation type="submission" date="2022-05" db="EMBL/GenBank/DDBJ databases">
        <title>Genome Sequencing of Bee-Associated Microbes.</title>
        <authorList>
            <person name="Dunlap C."/>
        </authorList>
    </citation>
    <scope>NUCLEOTIDE SEQUENCE [LARGE SCALE GENOMIC DNA]</scope>
    <source>
        <strain evidence="4 5">NRRL B-14421</strain>
    </source>
</reference>
<proteinExistence type="predicted"/>
<dbReference type="SMART" id="SM00448">
    <property type="entry name" value="REC"/>
    <property type="match status" value="1"/>
</dbReference>
<name>A0ABT4GQ68_9BACL</name>
<dbReference type="Gene3D" id="3.40.50.2300">
    <property type="match status" value="1"/>
</dbReference>
<dbReference type="InterPro" id="IPR011006">
    <property type="entry name" value="CheY-like_superfamily"/>
</dbReference>
<dbReference type="CDD" id="cd17535">
    <property type="entry name" value="REC_NarL-like"/>
    <property type="match status" value="1"/>
</dbReference>
<feature type="non-terminal residue" evidence="4">
    <location>
        <position position="96"/>
    </location>
</feature>
<dbReference type="SUPFAM" id="SSF52172">
    <property type="entry name" value="CheY-like"/>
    <property type="match status" value="1"/>
</dbReference>
<organism evidence="4 5">
    <name type="scientific">Paenibacillus alginolyticus</name>
    <dbReference type="NCBI Taxonomy" id="59839"/>
    <lineage>
        <taxon>Bacteria</taxon>
        <taxon>Bacillati</taxon>
        <taxon>Bacillota</taxon>
        <taxon>Bacilli</taxon>
        <taxon>Bacillales</taxon>
        <taxon>Paenibacillaceae</taxon>
        <taxon>Paenibacillus</taxon>
    </lineage>
</organism>
<dbReference type="EMBL" id="JAMDMX010000243">
    <property type="protein sequence ID" value="MCY9698363.1"/>
    <property type="molecule type" value="Genomic_DNA"/>
</dbReference>
<evidence type="ECO:0000256" key="2">
    <source>
        <dbReference type="PROSITE-ProRule" id="PRU00169"/>
    </source>
</evidence>
<evidence type="ECO:0000259" key="3">
    <source>
        <dbReference type="PROSITE" id="PS50110"/>
    </source>
</evidence>
<dbReference type="PANTHER" id="PTHR44591">
    <property type="entry name" value="STRESS RESPONSE REGULATOR PROTEIN 1"/>
    <property type="match status" value="1"/>
</dbReference>
<sequence length="96" mass="10874">MIQILLVDDHPTIMEGTKMLLEQEGNFEVSLTNNTEKALEMAKTLHFDLMLIDLHLSDINGIELAKQIISINPDATILIYTGFEFKNHFNLMIEAG</sequence>
<feature type="modified residue" description="4-aspartylphosphate" evidence="2">
    <location>
        <position position="53"/>
    </location>
</feature>